<feature type="signal peptide" evidence="2">
    <location>
        <begin position="1"/>
        <end position="36"/>
    </location>
</feature>
<sequence length="771" mass="81577">MTRQRNPFRWVLGRALLAWLSALTLVVALAAAPASATPEGDADVAITDAWNAAGGPTSPLGERDGGVYAVGGGFGQNFVGGAIFYTPATGAHTMFGAILDRYRALGGPADSGLGFPTVDEGPGRVSPESRNSIFSAADNPVIFWTPESGAWVVRGAMNAAWDHLGGSSGVLGVPIEDETYNGSVITQRFSAGLVSYDTATGTFTTEPGDLAGQLVGLPIPGDATTAINTAYRTAGGAEGPLGAREGEQYAVGDDGVAQNFAGGKIFYTPGTGARALTGAVLERYESAGGPTGELGFPTSGEVDGGVPDSRQASFAAADHPVIFWTQDNGAIVVNGPVKAAWDKLGGPTGALGVPTAEHKIDGDVMSQKFTGGEVSWNAGDRTFTTSPPELADALEGIEVPNQPLPSVQSSDQPGGSASGEDTGSGGAGWLWWLLPVLLLLGLGAWLFTRRRSTPAVDAEGGRYEGDAARYADDAPRYDEDAPRYDEDAPRYDEDAPRYDEDAPRYSGGGSAGAADRFFSEYDSGPGYTEERTEWIGDDRAETTQVVIHDELFTHPPADDDHAEAAAEDDYASDDFVAADRAEAEIAEGEHTEDDYVEGDYVEGEFDEDEDRIDTAPTRFDFSGLDVEAEAPAEPLADETPSGRHARIDSSLPPLPDWGAKYGAFEDRATSSERRWEPEPEQQQWEPEPEPEPVREPEPEPVIETAQEPSAYPAIHLPLEDPHQAPEGFSIKACMRSGNYYVPGGAGYEETVADIWFADEGHAQANGFHRAD</sequence>
<organism evidence="3 4">
    <name type="scientific">Mycolicibacterium brumae</name>
    <dbReference type="NCBI Taxonomy" id="85968"/>
    <lineage>
        <taxon>Bacteria</taxon>
        <taxon>Bacillati</taxon>
        <taxon>Actinomycetota</taxon>
        <taxon>Actinomycetes</taxon>
        <taxon>Mycobacteriales</taxon>
        <taxon>Mycobacteriaceae</taxon>
        <taxon>Mycolicibacterium</taxon>
    </lineage>
</organism>
<dbReference type="RefSeq" id="WP_090584844.1">
    <property type="nucleotide sequence ID" value="NZ_CP104302.1"/>
</dbReference>
<evidence type="ECO:0000256" key="2">
    <source>
        <dbReference type="SAM" id="SignalP"/>
    </source>
</evidence>
<dbReference type="OrthoDB" id="4379975at2"/>
<keyword evidence="4" id="KW-1185">Reference proteome</keyword>
<proteinExistence type="predicted"/>
<dbReference type="InterPro" id="IPR013207">
    <property type="entry name" value="LGFP"/>
</dbReference>
<feature type="compositionally biased region" description="Basic and acidic residues" evidence="1">
    <location>
        <begin position="663"/>
        <end position="677"/>
    </location>
</feature>
<name>A0A2G5PCM3_9MYCO</name>
<reference evidence="3 4" key="1">
    <citation type="journal article" date="2017" name="Infect. Genet. Evol.">
        <title>The new phylogeny of the genus Mycobacterium: The old and the news.</title>
        <authorList>
            <person name="Tortoli E."/>
            <person name="Fedrizzi T."/>
            <person name="Meehan C.J."/>
            <person name="Trovato A."/>
            <person name="Grottola A."/>
            <person name="Giacobazzi E."/>
            <person name="Serpini G.F."/>
            <person name="Tagliazucchi S."/>
            <person name="Fabio A."/>
            <person name="Bettua C."/>
            <person name="Bertorelli R."/>
            <person name="Frascaro F."/>
            <person name="De Sanctis V."/>
            <person name="Pecorari M."/>
            <person name="Jousson O."/>
            <person name="Segata N."/>
            <person name="Cirillo D.M."/>
        </authorList>
    </citation>
    <scope>NUCLEOTIDE SEQUENCE [LARGE SCALE GENOMIC DNA]</scope>
    <source>
        <strain evidence="3 4">CIP1034565</strain>
    </source>
</reference>
<evidence type="ECO:0000313" key="4">
    <source>
        <dbReference type="Proteomes" id="UP000230551"/>
    </source>
</evidence>
<accession>A0A2G5PCM3</accession>
<feature type="compositionally biased region" description="Basic and acidic residues" evidence="1">
    <location>
        <begin position="466"/>
        <end position="503"/>
    </location>
</feature>
<gene>
    <name evidence="3" type="ORF">CQY22_006705</name>
</gene>
<evidence type="ECO:0000256" key="1">
    <source>
        <dbReference type="SAM" id="MobiDB-lite"/>
    </source>
</evidence>
<dbReference type="STRING" id="85968.GCA_900073015_00145"/>
<feature type="compositionally biased region" description="Polar residues" evidence="1">
    <location>
        <begin position="404"/>
        <end position="421"/>
    </location>
</feature>
<dbReference type="Proteomes" id="UP000230551">
    <property type="component" value="Unassembled WGS sequence"/>
</dbReference>
<dbReference type="EMBL" id="PDCN02000006">
    <property type="protein sequence ID" value="PIB76078.1"/>
    <property type="molecule type" value="Genomic_DNA"/>
</dbReference>
<feature type="compositionally biased region" description="Low complexity" evidence="1">
    <location>
        <begin position="629"/>
        <end position="638"/>
    </location>
</feature>
<dbReference type="AlphaFoldDB" id="A0A2G5PCM3"/>
<keyword evidence="2" id="KW-0732">Signal</keyword>
<feature type="region of interest" description="Disordered" evidence="1">
    <location>
        <begin position="400"/>
        <end position="422"/>
    </location>
</feature>
<feature type="chain" id="PRO_5013586222" description="LGFP repeat-containing protein" evidence="2">
    <location>
        <begin position="37"/>
        <end position="771"/>
    </location>
</feature>
<dbReference type="Pfam" id="PF08310">
    <property type="entry name" value="LGFP"/>
    <property type="match status" value="4"/>
</dbReference>
<feature type="region of interest" description="Disordered" evidence="1">
    <location>
        <begin position="466"/>
        <end position="523"/>
    </location>
</feature>
<comment type="caution">
    <text evidence="3">The sequence shown here is derived from an EMBL/GenBank/DDBJ whole genome shotgun (WGS) entry which is preliminary data.</text>
</comment>
<protein>
    <recommendedName>
        <fullName evidence="5">LGFP repeat-containing protein</fullName>
    </recommendedName>
</protein>
<feature type="region of interest" description="Disordered" evidence="1">
    <location>
        <begin position="622"/>
        <end position="709"/>
    </location>
</feature>
<evidence type="ECO:0000313" key="3">
    <source>
        <dbReference type="EMBL" id="PIB76078.1"/>
    </source>
</evidence>
<evidence type="ECO:0008006" key="5">
    <source>
        <dbReference type="Google" id="ProtNLM"/>
    </source>
</evidence>